<comment type="similarity">
    <text evidence="4">Belongs to the D-isomer specific 2-hydroxyacid dehydrogenase family.</text>
</comment>
<dbReference type="InterPro" id="IPR006139">
    <property type="entry name" value="D-isomer_2_OHA_DH_cat_dom"/>
</dbReference>
<evidence type="ECO:0000313" key="7">
    <source>
        <dbReference type="EnsemblPlants" id="Kaladp0809s0003.1.v1.1.CDS.1"/>
    </source>
</evidence>
<evidence type="ECO:0000256" key="1">
    <source>
        <dbReference type="ARBA" id="ARBA00022857"/>
    </source>
</evidence>
<dbReference type="Gramene" id="Kaladp0809s0003.1.v1.1">
    <property type="protein sequence ID" value="Kaladp0809s0003.1.v1.1.CDS.1"/>
    <property type="gene ID" value="Kaladp0809s0003.v1.1"/>
</dbReference>
<accession>A0A7N1A975</accession>
<dbReference type="InterPro" id="IPR050223">
    <property type="entry name" value="D-isomer_2-hydroxyacid_DH"/>
</dbReference>
<dbReference type="GO" id="GO:0005829">
    <property type="term" value="C:cytosol"/>
    <property type="evidence" value="ECO:0007669"/>
    <property type="project" value="TreeGrafter"/>
</dbReference>
<dbReference type="CDD" id="cd12156">
    <property type="entry name" value="HPPR"/>
    <property type="match status" value="1"/>
</dbReference>
<evidence type="ECO:0000256" key="3">
    <source>
        <dbReference type="ARBA" id="ARBA00023027"/>
    </source>
</evidence>
<reference evidence="7" key="1">
    <citation type="submission" date="2021-01" db="UniProtKB">
        <authorList>
            <consortium name="EnsemblPlants"/>
        </authorList>
    </citation>
    <scope>IDENTIFICATION</scope>
</reference>
<name>A0A7N1A975_KALFE</name>
<dbReference type="SUPFAM" id="SSF52283">
    <property type="entry name" value="Formate/glycerate dehydrogenase catalytic domain-like"/>
    <property type="match status" value="1"/>
</dbReference>
<dbReference type="GO" id="GO:0016618">
    <property type="term" value="F:hydroxypyruvate reductase [NAD(P)H] activity"/>
    <property type="evidence" value="ECO:0007669"/>
    <property type="project" value="TreeGrafter"/>
</dbReference>
<evidence type="ECO:0000256" key="4">
    <source>
        <dbReference type="RuleBase" id="RU003719"/>
    </source>
</evidence>
<dbReference type="Gene3D" id="3.40.50.720">
    <property type="entry name" value="NAD(P)-binding Rossmann-like Domain"/>
    <property type="match status" value="2"/>
</dbReference>
<dbReference type="GO" id="GO:0051287">
    <property type="term" value="F:NAD binding"/>
    <property type="evidence" value="ECO:0007669"/>
    <property type="project" value="InterPro"/>
</dbReference>
<dbReference type="PANTHER" id="PTHR10996:SF179">
    <property type="entry name" value="D-ISOMER SPECIFIC 2-HYDROXYACID DEHYDROGENASE FAMILY PROTEIN-RELATED"/>
    <property type="match status" value="1"/>
</dbReference>
<dbReference type="Pfam" id="PF00389">
    <property type="entry name" value="2-Hacid_dh"/>
    <property type="match status" value="1"/>
</dbReference>
<dbReference type="AlphaFoldDB" id="A0A7N1A975"/>
<evidence type="ECO:0008006" key="9">
    <source>
        <dbReference type="Google" id="ProtNLM"/>
    </source>
</evidence>
<evidence type="ECO:0000259" key="5">
    <source>
        <dbReference type="Pfam" id="PF00389"/>
    </source>
</evidence>
<organism evidence="7 8">
    <name type="scientific">Kalanchoe fedtschenkoi</name>
    <name type="common">Lavender scallops</name>
    <name type="synonym">South American air plant</name>
    <dbReference type="NCBI Taxonomy" id="63787"/>
    <lineage>
        <taxon>Eukaryota</taxon>
        <taxon>Viridiplantae</taxon>
        <taxon>Streptophyta</taxon>
        <taxon>Embryophyta</taxon>
        <taxon>Tracheophyta</taxon>
        <taxon>Spermatophyta</taxon>
        <taxon>Magnoliopsida</taxon>
        <taxon>eudicotyledons</taxon>
        <taxon>Gunneridae</taxon>
        <taxon>Pentapetalae</taxon>
        <taxon>Saxifragales</taxon>
        <taxon>Crassulaceae</taxon>
        <taxon>Kalanchoe</taxon>
    </lineage>
</organism>
<dbReference type="FunFam" id="3.40.50.720:FF:000213">
    <property type="entry name" value="Putative 2-hydroxyacid dehydrogenase"/>
    <property type="match status" value="1"/>
</dbReference>
<dbReference type="Proteomes" id="UP000594263">
    <property type="component" value="Unplaced"/>
</dbReference>
<protein>
    <recommendedName>
        <fullName evidence="9">Hydroxyphenylpyruvate reductase</fullName>
    </recommendedName>
</protein>
<evidence type="ECO:0000259" key="6">
    <source>
        <dbReference type="Pfam" id="PF02826"/>
    </source>
</evidence>
<dbReference type="SUPFAM" id="SSF51735">
    <property type="entry name" value="NAD(P)-binding Rossmann-fold domains"/>
    <property type="match status" value="1"/>
</dbReference>
<keyword evidence="8" id="KW-1185">Reference proteome</keyword>
<keyword evidence="2 4" id="KW-0560">Oxidoreductase</keyword>
<dbReference type="PANTHER" id="PTHR10996">
    <property type="entry name" value="2-HYDROXYACID DEHYDROGENASE-RELATED"/>
    <property type="match status" value="1"/>
</dbReference>
<sequence length="329" mass="35760">MEDSRPEVLVLNPPSVMKYYHSHLSQRFHLLKPYESLPPTLHFLATHGSSVKAMLCSGESQVTAEVIRSLPALKLVLTTSAGVNHIDLRECQRRGIAVANAGEIFSADCADLAVGLLIDVLRRITAGDRFVRAGAWPKPAHTQGGAPPLGSKVRGKRLGIIGLGSIGRLVAKRTEALGFIVSYNSRRAKPSVPYPYHSDVRELAANSDVLIICCALTAQTRHMVNREVLLALGKAGVVVNVARGAVIDEKELVKCLVEGEIHGAGLDVYENEPDVPKELLSLNNVVLSSHRAVFTPESYADLYELIVRNLDAFFSNRPLVTPVLPVDEE</sequence>
<evidence type="ECO:0000313" key="8">
    <source>
        <dbReference type="Proteomes" id="UP000594263"/>
    </source>
</evidence>
<proteinExistence type="inferred from homology"/>
<dbReference type="EnsemblPlants" id="Kaladp0809s0003.1.v1.1">
    <property type="protein sequence ID" value="Kaladp0809s0003.1.v1.1.CDS.1"/>
    <property type="gene ID" value="Kaladp0809s0003.v1.1"/>
</dbReference>
<feature type="domain" description="D-isomer specific 2-hydroxyacid dehydrogenase catalytic" evidence="5">
    <location>
        <begin position="46"/>
        <end position="323"/>
    </location>
</feature>
<dbReference type="InterPro" id="IPR036291">
    <property type="entry name" value="NAD(P)-bd_dom_sf"/>
</dbReference>
<dbReference type="OMA" id="MRGHDFV"/>
<dbReference type="Pfam" id="PF02826">
    <property type="entry name" value="2-Hacid_dh_C"/>
    <property type="match status" value="1"/>
</dbReference>
<evidence type="ECO:0000256" key="2">
    <source>
        <dbReference type="ARBA" id="ARBA00023002"/>
    </source>
</evidence>
<feature type="domain" description="D-isomer specific 2-hydroxyacid dehydrogenase NAD-binding" evidence="6">
    <location>
        <begin position="114"/>
        <end position="292"/>
    </location>
</feature>
<dbReference type="GO" id="GO:0030267">
    <property type="term" value="F:glyoxylate reductase (NADPH) activity"/>
    <property type="evidence" value="ECO:0007669"/>
    <property type="project" value="TreeGrafter"/>
</dbReference>
<keyword evidence="3" id="KW-0520">NAD</keyword>
<dbReference type="InterPro" id="IPR006140">
    <property type="entry name" value="D-isomer_DH_NAD-bd"/>
</dbReference>
<keyword evidence="1" id="KW-0521">NADP</keyword>